<organism evidence="1 2">
    <name type="scientific">Candidatus Iainarchaeum sp</name>
    <dbReference type="NCBI Taxonomy" id="3101447"/>
    <lineage>
        <taxon>Archaea</taxon>
        <taxon>Candidatus Iainarchaeota</taxon>
        <taxon>Candidatus Iainarchaeia</taxon>
        <taxon>Candidatus Iainarchaeales</taxon>
        <taxon>Candidatus Iainarchaeaceae</taxon>
        <taxon>Candidatus Iainarchaeum</taxon>
    </lineage>
</organism>
<dbReference type="Proteomes" id="UP000774699">
    <property type="component" value="Unassembled WGS sequence"/>
</dbReference>
<comment type="caution">
    <text evidence="1">The sequence shown here is derived from an EMBL/GenBank/DDBJ whole genome shotgun (WGS) entry which is preliminary data.</text>
</comment>
<evidence type="ECO:0000313" key="2">
    <source>
        <dbReference type="Proteomes" id="UP000774699"/>
    </source>
</evidence>
<dbReference type="AlphaFoldDB" id="A0A8T4C7J8"/>
<reference evidence="1" key="1">
    <citation type="submission" date="2019-03" db="EMBL/GenBank/DDBJ databases">
        <title>Lake Tanganyika Metagenome-Assembled Genomes (MAGs).</title>
        <authorList>
            <person name="Tran P."/>
        </authorList>
    </citation>
    <scope>NUCLEOTIDE SEQUENCE</scope>
    <source>
        <strain evidence="1">M_DeepCast_50m_m2_156</strain>
    </source>
</reference>
<proteinExistence type="predicted"/>
<dbReference type="EMBL" id="VGJJ01000033">
    <property type="protein sequence ID" value="MBM3282449.1"/>
    <property type="molecule type" value="Genomic_DNA"/>
</dbReference>
<protein>
    <submittedName>
        <fullName evidence="1">Uncharacterized protein</fullName>
    </submittedName>
</protein>
<accession>A0A8T4C7J8</accession>
<name>A0A8T4C7J8_9ARCH</name>
<gene>
    <name evidence="1" type="ORF">FJY86_03880</name>
</gene>
<evidence type="ECO:0000313" key="1">
    <source>
        <dbReference type="EMBL" id="MBM3282449.1"/>
    </source>
</evidence>
<dbReference type="Gene3D" id="1.10.10.60">
    <property type="entry name" value="Homeodomain-like"/>
    <property type="match status" value="1"/>
</dbReference>
<sequence>MQYAIREHTPVSTLPRELTEVHLVRPISAKKMLAIIQQCPQIEMVGASSSVEKRLAPKTRDVLQKHRIHVKRNHRPGRALNVDLEKIKLIADLRKDFLSMREIEAETGVPKSTIHYLLKKAKRQKIHKGKNVIYV</sequence>